<dbReference type="AlphaFoldDB" id="A0A372LFR5"/>
<feature type="transmembrane region" description="Helical" evidence="6">
    <location>
        <begin position="244"/>
        <end position="268"/>
    </location>
</feature>
<feature type="transmembrane region" description="Helical" evidence="6">
    <location>
        <begin position="83"/>
        <end position="105"/>
    </location>
</feature>
<feature type="transmembrane region" description="Helical" evidence="6">
    <location>
        <begin position="208"/>
        <end position="232"/>
    </location>
</feature>
<keyword evidence="2" id="KW-1003">Cell membrane</keyword>
<evidence type="ECO:0000256" key="6">
    <source>
        <dbReference type="SAM" id="Phobius"/>
    </source>
</evidence>
<sequence length="333" mass="36806">MHIIKKNKFLLLLGIVALLLPLFVHSKFHLNTLILLLLFATIAGAWNILGGYGGQLSLGHTIFFGLGAYTSSLLYLNYGTSPWIGLIAAAAISIAAGIFIGWPTFRLKGPYFTLATIAFAEVIRLLCLYWRDLTKGSMGINIRFEPGLSNLIFREYSSYYYFALVLFLISLAIVYWVDRTRVGYYLKAIREDEDSAETLGINVTKYKMIAMVISAGLTGVAGVLYAQFMLFFEPESVFNLNFSIEIALIAIVGGMGTVYGPLLGAAIIVPLNEILRSSFPALSGMNYFIYGIVLVLIVSFMPNGLMPVLKRIPKKFKSRKKVQVSGSRKKTAS</sequence>
<evidence type="ECO:0000256" key="4">
    <source>
        <dbReference type="ARBA" id="ARBA00022989"/>
    </source>
</evidence>
<evidence type="ECO:0000256" key="1">
    <source>
        <dbReference type="ARBA" id="ARBA00004651"/>
    </source>
</evidence>
<dbReference type="PANTHER" id="PTHR30482">
    <property type="entry name" value="HIGH-AFFINITY BRANCHED-CHAIN AMINO ACID TRANSPORT SYSTEM PERMEASE"/>
    <property type="match status" value="1"/>
</dbReference>
<dbReference type="InterPro" id="IPR043428">
    <property type="entry name" value="LivM-like"/>
</dbReference>
<dbReference type="Pfam" id="PF02653">
    <property type="entry name" value="BPD_transp_2"/>
    <property type="match status" value="1"/>
</dbReference>
<organism evidence="7 8">
    <name type="scientific">Peribacillus glennii</name>
    <dbReference type="NCBI Taxonomy" id="2303991"/>
    <lineage>
        <taxon>Bacteria</taxon>
        <taxon>Bacillati</taxon>
        <taxon>Bacillota</taxon>
        <taxon>Bacilli</taxon>
        <taxon>Bacillales</taxon>
        <taxon>Bacillaceae</taxon>
        <taxon>Peribacillus</taxon>
    </lineage>
</organism>
<dbReference type="GO" id="GO:0005886">
    <property type="term" value="C:plasma membrane"/>
    <property type="evidence" value="ECO:0007669"/>
    <property type="project" value="UniProtKB-SubCell"/>
</dbReference>
<evidence type="ECO:0000313" key="7">
    <source>
        <dbReference type="EMBL" id="RFU64822.1"/>
    </source>
</evidence>
<dbReference type="GO" id="GO:0015658">
    <property type="term" value="F:branched-chain amino acid transmembrane transporter activity"/>
    <property type="evidence" value="ECO:0007669"/>
    <property type="project" value="InterPro"/>
</dbReference>
<accession>A0A372LFR5</accession>
<evidence type="ECO:0000256" key="5">
    <source>
        <dbReference type="ARBA" id="ARBA00023136"/>
    </source>
</evidence>
<dbReference type="Proteomes" id="UP000262939">
    <property type="component" value="Unassembled WGS sequence"/>
</dbReference>
<proteinExistence type="predicted"/>
<evidence type="ECO:0000256" key="3">
    <source>
        <dbReference type="ARBA" id="ARBA00022692"/>
    </source>
</evidence>
<feature type="transmembrane region" description="Helical" evidence="6">
    <location>
        <begin position="56"/>
        <end position="76"/>
    </location>
</feature>
<dbReference type="CDD" id="cd06581">
    <property type="entry name" value="TM_PBP1_LivM_like"/>
    <property type="match status" value="1"/>
</dbReference>
<dbReference type="RefSeq" id="WP_117320998.1">
    <property type="nucleotide sequence ID" value="NZ_QVTD01000003.1"/>
</dbReference>
<feature type="transmembrane region" description="Helical" evidence="6">
    <location>
        <begin position="288"/>
        <end position="309"/>
    </location>
</feature>
<evidence type="ECO:0000313" key="8">
    <source>
        <dbReference type="Proteomes" id="UP000262939"/>
    </source>
</evidence>
<keyword evidence="4 6" id="KW-1133">Transmembrane helix</keyword>
<dbReference type="InterPro" id="IPR001851">
    <property type="entry name" value="ABC_transp_permease"/>
</dbReference>
<feature type="transmembrane region" description="Helical" evidence="6">
    <location>
        <begin position="159"/>
        <end position="177"/>
    </location>
</feature>
<dbReference type="PANTHER" id="PTHR30482:SF10">
    <property type="entry name" value="HIGH-AFFINITY BRANCHED-CHAIN AMINO ACID TRANSPORT PROTEIN BRAE"/>
    <property type="match status" value="1"/>
</dbReference>
<comment type="caution">
    <text evidence="7">The sequence shown here is derived from an EMBL/GenBank/DDBJ whole genome shotgun (WGS) entry which is preliminary data.</text>
</comment>
<name>A0A372LFR5_9BACI</name>
<reference evidence="7 8" key="1">
    <citation type="submission" date="2018-08" db="EMBL/GenBank/DDBJ databases">
        <title>Bacillus chawlae sp. nov., Bacillus glennii sp. nov., and Bacillus saganii sp. nov. Isolated from the Vehicle Assembly Building at Kennedy Space Center where the Viking Spacecraft were Assembled.</title>
        <authorList>
            <person name="Seuylemezian A."/>
            <person name="Vaishampayan P."/>
        </authorList>
    </citation>
    <scope>NUCLEOTIDE SEQUENCE [LARGE SCALE GENOMIC DNA]</scope>
    <source>
        <strain evidence="7 8">V44-8</strain>
    </source>
</reference>
<dbReference type="EMBL" id="QVTD01000003">
    <property type="protein sequence ID" value="RFU64822.1"/>
    <property type="molecule type" value="Genomic_DNA"/>
</dbReference>
<keyword evidence="3 6" id="KW-0812">Transmembrane</keyword>
<protein>
    <submittedName>
        <fullName evidence="7">Branched-chain amino acid ABC transporter permease</fullName>
    </submittedName>
</protein>
<evidence type="ECO:0000256" key="2">
    <source>
        <dbReference type="ARBA" id="ARBA00022475"/>
    </source>
</evidence>
<comment type="subcellular location">
    <subcellularLocation>
        <location evidence="1">Cell membrane</location>
        <topology evidence="1">Multi-pass membrane protein</topology>
    </subcellularLocation>
</comment>
<feature type="transmembrane region" description="Helical" evidence="6">
    <location>
        <begin position="111"/>
        <end position="130"/>
    </location>
</feature>
<keyword evidence="5 6" id="KW-0472">Membrane</keyword>
<gene>
    <name evidence="7" type="ORF">D0466_02545</name>
</gene>
<keyword evidence="8" id="KW-1185">Reference proteome</keyword>